<accession>A0A4Y2MXI2</accession>
<dbReference type="EMBL" id="BGPR01008148">
    <property type="protein sequence ID" value="GBN31878.1"/>
    <property type="molecule type" value="Genomic_DNA"/>
</dbReference>
<evidence type="ECO:0000313" key="1">
    <source>
        <dbReference type="EMBL" id="GBN31878.1"/>
    </source>
</evidence>
<dbReference type="Proteomes" id="UP000499080">
    <property type="component" value="Unassembled WGS sequence"/>
</dbReference>
<name>A0A4Y2MXI2_ARAVE</name>
<dbReference type="AlphaFoldDB" id="A0A4Y2MXI2"/>
<evidence type="ECO:0000313" key="2">
    <source>
        <dbReference type="Proteomes" id="UP000499080"/>
    </source>
</evidence>
<organism evidence="1 2">
    <name type="scientific">Araneus ventricosus</name>
    <name type="common">Orbweaver spider</name>
    <name type="synonym">Epeira ventricosa</name>
    <dbReference type="NCBI Taxonomy" id="182803"/>
    <lineage>
        <taxon>Eukaryota</taxon>
        <taxon>Metazoa</taxon>
        <taxon>Ecdysozoa</taxon>
        <taxon>Arthropoda</taxon>
        <taxon>Chelicerata</taxon>
        <taxon>Arachnida</taxon>
        <taxon>Araneae</taxon>
        <taxon>Araneomorphae</taxon>
        <taxon>Entelegynae</taxon>
        <taxon>Araneoidea</taxon>
        <taxon>Araneidae</taxon>
        <taxon>Araneus</taxon>
    </lineage>
</organism>
<protein>
    <submittedName>
        <fullName evidence="1">Uncharacterized protein</fullName>
    </submittedName>
</protein>
<sequence>MMKYINDCKFKILTKVCVCHPCRPSGMDRMPPLFNDRTPPPSATDSHFSSVGMNASMQWMFGRIDFQTCCPLVTKLRLYHHTLSELKESCV</sequence>
<proteinExistence type="predicted"/>
<gene>
    <name evidence="1" type="ORF">AVEN_237832_1</name>
</gene>
<reference evidence="1 2" key="1">
    <citation type="journal article" date="2019" name="Sci. Rep.">
        <title>Orb-weaving spider Araneus ventricosus genome elucidates the spidroin gene catalogue.</title>
        <authorList>
            <person name="Kono N."/>
            <person name="Nakamura H."/>
            <person name="Ohtoshi R."/>
            <person name="Moran D.A.P."/>
            <person name="Shinohara A."/>
            <person name="Yoshida Y."/>
            <person name="Fujiwara M."/>
            <person name="Mori M."/>
            <person name="Tomita M."/>
            <person name="Arakawa K."/>
        </authorList>
    </citation>
    <scope>NUCLEOTIDE SEQUENCE [LARGE SCALE GENOMIC DNA]</scope>
</reference>
<keyword evidence="2" id="KW-1185">Reference proteome</keyword>
<comment type="caution">
    <text evidence="1">The sequence shown here is derived from an EMBL/GenBank/DDBJ whole genome shotgun (WGS) entry which is preliminary data.</text>
</comment>